<evidence type="ECO:0000256" key="1">
    <source>
        <dbReference type="SAM" id="MobiDB-lite"/>
    </source>
</evidence>
<protein>
    <recommendedName>
        <fullName evidence="5">Cell division protein FtsL</fullName>
    </recommendedName>
</protein>
<comment type="caution">
    <text evidence="3">The sequence shown here is derived from an EMBL/GenBank/DDBJ whole genome shotgun (WGS) entry which is preliminary data.</text>
</comment>
<feature type="region of interest" description="Disordered" evidence="1">
    <location>
        <begin position="1"/>
        <end position="86"/>
    </location>
</feature>
<accession>A0ABV8U1M5</accession>
<evidence type="ECO:0000313" key="3">
    <source>
        <dbReference type="EMBL" id="MFC4336320.1"/>
    </source>
</evidence>
<name>A0ABV8U1M5_9ACTN</name>
<reference evidence="4" key="1">
    <citation type="journal article" date="2019" name="Int. J. Syst. Evol. Microbiol.">
        <title>The Global Catalogue of Microorganisms (GCM) 10K type strain sequencing project: providing services to taxonomists for standard genome sequencing and annotation.</title>
        <authorList>
            <consortium name="The Broad Institute Genomics Platform"/>
            <consortium name="The Broad Institute Genome Sequencing Center for Infectious Disease"/>
            <person name="Wu L."/>
            <person name="Ma J."/>
        </authorList>
    </citation>
    <scope>NUCLEOTIDE SEQUENCE [LARGE SCALE GENOMIC DNA]</scope>
    <source>
        <strain evidence="4">IBRC-M 10908</strain>
    </source>
</reference>
<gene>
    <name evidence="3" type="ORF">ACFPET_14025</name>
</gene>
<feature type="compositionally biased region" description="Low complexity" evidence="1">
    <location>
        <begin position="58"/>
        <end position="73"/>
    </location>
</feature>
<evidence type="ECO:0008006" key="5">
    <source>
        <dbReference type="Google" id="ProtNLM"/>
    </source>
</evidence>
<organism evidence="3 4">
    <name type="scientific">Salininema proteolyticum</name>
    <dbReference type="NCBI Taxonomy" id="1607685"/>
    <lineage>
        <taxon>Bacteria</taxon>
        <taxon>Bacillati</taxon>
        <taxon>Actinomycetota</taxon>
        <taxon>Actinomycetes</taxon>
        <taxon>Glycomycetales</taxon>
        <taxon>Glycomycetaceae</taxon>
        <taxon>Salininema</taxon>
    </lineage>
</organism>
<dbReference type="Proteomes" id="UP001595823">
    <property type="component" value="Unassembled WGS sequence"/>
</dbReference>
<keyword evidence="2" id="KW-1133">Transmembrane helix</keyword>
<keyword evidence="2" id="KW-0812">Transmembrane</keyword>
<sequence length="193" mass="20743">MTDNGPRANADEIIRAARRRARAEASRSRQQQAALEDPSTVGDLTDGGLALDPAYEVETAPEAPAAPRTAPRTSPRPRRAAEPSRRALTAPDIAAVPRPAFVTGVISLVAVAIVGLLLLNASINNDSYRLDELKDQQASMTETEQALDDELSQLKTPNNLEAAAERLGLVEPEKVTYMDLETGEKFDSPRSGD</sequence>
<dbReference type="RefSeq" id="WP_380622123.1">
    <property type="nucleotide sequence ID" value="NZ_JBHSDK010000018.1"/>
</dbReference>
<proteinExistence type="predicted"/>
<keyword evidence="4" id="KW-1185">Reference proteome</keyword>
<feature type="transmembrane region" description="Helical" evidence="2">
    <location>
        <begin position="100"/>
        <end position="119"/>
    </location>
</feature>
<dbReference type="EMBL" id="JBHSDK010000018">
    <property type="protein sequence ID" value="MFC4336320.1"/>
    <property type="molecule type" value="Genomic_DNA"/>
</dbReference>
<evidence type="ECO:0000256" key="2">
    <source>
        <dbReference type="SAM" id="Phobius"/>
    </source>
</evidence>
<keyword evidence="2" id="KW-0472">Membrane</keyword>
<evidence type="ECO:0000313" key="4">
    <source>
        <dbReference type="Proteomes" id="UP001595823"/>
    </source>
</evidence>